<reference evidence="3 4" key="1">
    <citation type="journal article" date="2013" name="Curr. Biol.">
        <title>The Genome of the Foraminiferan Reticulomyxa filosa.</title>
        <authorList>
            <person name="Glockner G."/>
            <person name="Hulsmann N."/>
            <person name="Schleicher M."/>
            <person name="Noegel A.A."/>
            <person name="Eichinger L."/>
            <person name="Gallinger C."/>
            <person name="Pawlowski J."/>
            <person name="Sierra R."/>
            <person name="Euteneuer U."/>
            <person name="Pillet L."/>
            <person name="Moustafa A."/>
            <person name="Platzer M."/>
            <person name="Groth M."/>
            <person name="Szafranski K."/>
            <person name="Schliwa M."/>
        </authorList>
    </citation>
    <scope>NUCLEOTIDE SEQUENCE [LARGE SCALE GENOMIC DNA]</scope>
</reference>
<feature type="region of interest" description="Disordered" evidence="1">
    <location>
        <begin position="1"/>
        <end position="34"/>
    </location>
</feature>
<dbReference type="Gene3D" id="3.40.20.10">
    <property type="entry name" value="Severin"/>
    <property type="match status" value="1"/>
</dbReference>
<dbReference type="AlphaFoldDB" id="X6PFM5"/>
<dbReference type="InterPro" id="IPR002108">
    <property type="entry name" value="ADF-H"/>
</dbReference>
<feature type="domain" description="ADF-H" evidence="2">
    <location>
        <begin position="31"/>
        <end position="171"/>
    </location>
</feature>
<organism evidence="3 4">
    <name type="scientific">Reticulomyxa filosa</name>
    <dbReference type="NCBI Taxonomy" id="46433"/>
    <lineage>
        <taxon>Eukaryota</taxon>
        <taxon>Sar</taxon>
        <taxon>Rhizaria</taxon>
        <taxon>Retaria</taxon>
        <taxon>Foraminifera</taxon>
        <taxon>Monothalamids</taxon>
        <taxon>Reticulomyxidae</taxon>
        <taxon>Reticulomyxa</taxon>
    </lineage>
</organism>
<dbReference type="Pfam" id="PF00241">
    <property type="entry name" value="Cofilin_ADF"/>
    <property type="match status" value="1"/>
</dbReference>
<evidence type="ECO:0000256" key="1">
    <source>
        <dbReference type="SAM" id="MobiDB-lite"/>
    </source>
</evidence>
<keyword evidence="4" id="KW-1185">Reference proteome</keyword>
<dbReference type="SUPFAM" id="SSF55753">
    <property type="entry name" value="Actin depolymerizing proteins"/>
    <property type="match status" value="1"/>
</dbReference>
<sequence length="193" mass="21421">MSTENAEVPQEEEKQKQESEVQQSSGTSADTTKTRTFSDVTSAWKAISADNPQINWCLFGVDKKIELEFKIAGQNGFEELTKYLKGNLNKSSSSELLFGLLRVNSNDRGNSKRAKFVFIRFVGSNVSVMLKGKLTPKLGKIGDAFPVKHLTYDLTEDLVGFTIDAIAREMLRVGGAHKPDSFDFGPNQTFNCQ</sequence>
<dbReference type="GO" id="GO:0003779">
    <property type="term" value="F:actin binding"/>
    <property type="evidence" value="ECO:0007669"/>
    <property type="project" value="InterPro"/>
</dbReference>
<evidence type="ECO:0000313" key="3">
    <source>
        <dbReference type="EMBL" id="ETO36873.1"/>
    </source>
</evidence>
<dbReference type="EMBL" id="ASPP01000202">
    <property type="protein sequence ID" value="ETO36873.1"/>
    <property type="molecule type" value="Genomic_DNA"/>
</dbReference>
<evidence type="ECO:0000313" key="4">
    <source>
        <dbReference type="Proteomes" id="UP000023152"/>
    </source>
</evidence>
<dbReference type="PROSITE" id="PS51263">
    <property type="entry name" value="ADF_H"/>
    <property type="match status" value="1"/>
</dbReference>
<proteinExistence type="predicted"/>
<accession>X6PFM5</accession>
<evidence type="ECO:0000259" key="2">
    <source>
        <dbReference type="PROSITE" id="PS51263"/>
    </source>
</evidence>
<dbReference type="Proteomes" id="UP000023152">
    <property type="component" value="Unassembled WGS sequence"/>
</dbReference>
<gene>
    <name evidence="3" type="ORF">RFI_00193</name>
</gene>
<name>X6PFM5_RETFI</name>
<dbReference type="OrthoDB" id="20822at2759"/>
<dbReference type="InterPro" id="IPR029006">
    <property type="entry name" value="ADF-H/Gelsolin-like_dom_sf"/>
</dbReference>
<protein>
    <submittedName>
        <fullName evidence="3">Actin binding protein</fullName>
    </submittedName>
</protein>
<comment type="caution">
    <text evidence="3">The sequence shown here is derived from an EMBL/GenBank/DDBJ whole genome shotgun (WGS) entry which is preliminary data.</text>
</comment>